<dbReference type="InterPro" id="IPR001810">
    <property type="entry name" value="F-box_dom"/>
</dbReference>
<accession>A0A9P5UGT7</accession>
<feature type="domain" description="F-box" evidence="1">
    <location>
        <begin position="7"/>
        <end position="50"/>
    </location>
</feature>
<sequence>MAVFSLDIPLELLPEIFYHIRYPQDLCKLCQVNKTFHHFATPLLYERIYIFSWHKHGKLNALQVIRLFKNLSQYPHVAQFVRKLEIRDFPKAFSSDDDVDILQKVTEGLRNCTNLRSCTWTRDGSLSSEILKALQSSQTLQELEINGHDQGNYDSQLLLQFTRLRKISLVMPSLTVISVLQPWLQITGKTLRSLTIICKSSPILNNAKLELLAPYLSEVEHLHLAGCSKITHEGIRAVLCANDRGLLSLGLEGLSPQFDMLQFRLDCTRMNAFHRLRSITLTVNHQTSLDIWANEVAALLPKTVPLETFQIYSSGAFIESQPGTERLWADLVTAHKHRLVRFSVHRILLSLSAIEDICRRCTKLEQLFIVIEQSSVNNLSRCLPLVSNLRTLHVNFPLEASQLENATPVLPESDALTIVERCVSIQQFGCNTRVWQVERDVLFDETSSPIGIKRRLTRYQGLDIPEAFMVVRT</sequence>
<keyword evidence="3" id="KW-1185">Reference proteome</keyword>
<evidence type="ECO:0000313" key="3">
    <source>
        <dbReference type="Proteomes" id="UP000772434"/>
    </source>
</evidence>
<gene>
    <name evidence="2" type="ORF">BDP27DRAFT_1206321</name>
</gene>
<proteinExistence type="predicted"/>
<dbReference type="Pfam" id="PF12937">
    <property type="entry name" value="F-box-like"/>
    <property type="match status" value="1"/>
</dbReference>
<dbReference type="SUPFAM" id="SSF52047">
    <property type="entry name" value="RNI-like"/>
    <property type="match status" value="1"/>
</dbReference>
<dbReference type="OrthoDB" id="2585512at2759"/>
<reference evidence="2" key="1">
    <citation type="submission" date="2020-11" db="EMBL/GenBank/DDBJ databases">
        <authorList>
            <consortium name="DOE Joint Genome Institute"/>
            <person name="Ahrendt S."/>
            <person name="Riley R."/>
            <person name="Andreopoulos W."/>
            <person name="Labutti K."/>
            <person name="Pangilinan J."/>
            <person name="Ruiz-Duenas F.J."/>
            <person name="Barrasa J.M."/>
            <person name="Sanchez-Garcia M."/>
            <person name="Camarero S."/>
            <person name="Miyauchi S."/>
            <person name="Serrano A."/>
            <person name="Linde D."/>
            <person name="Babiker R."/>
            <person name="Drula E."/>
            <person name="Ayuso-Fernandez I."/>
            <person name="Pacheco R."/>
            <person name="Padilla G."/>
            <person name="Ferreira P."/>
            <person name="Barriuso J."/>
            <person name="Kellner H."/>
            <person name="Castanera R."/>
            <person name="Alfaro M."/>
            <person name="Ramirez L."/>
            <person name="Pisabarro A.G."/>
            <person name="Kuo A."/>
            <person name="Tritt A."/>
            <person name="Lipzen A."/>
            <person name="He G."/>
            <person name="Yan M."/>
            <person name="Ng V."/>
            <person name="Cullen D."/>
            <person name="Martin F."/>
            <person name="Rosso M.-N."/>
            <person name="Henrissat B."/>
            <person name="Hibbett D."/>
            <person name="Martinez A.T."/>
            <person name="Grigoriev I.V."/>
        </authorList>
    </citation>
    <scope>NUCLEOTIDE SEQUENCE</scope>
    <source>
        <strain evidence="2">AH 40177</strain>
    </source>
</reference>
<organism evidence="2 3">
    <name type="scientific">Rhodocollybia butyracea</name>
    <dbReference type="NCBI Taxonomy" id="206335"/>
    <lineage>
        <taxon>Eukaryota</taxon>
        <taxon>Fungi</taxon>
        <taxon>Dikarya</taxon>
        <taxon>Basidiomycota</taxon>
        <taxon>Agaricomycotina</taxon>
        <taxon>Agaricomycetes</taxon>
        <taxon>Agaricomycetidae</taxon>
        <taxon>Agaricales</taxon>
        <taxon>Marasmiineae</taxon>
        <taxon>Omphalotaceae</taxon>
        <taxon>Rhodocollybia</taxon>
    </lineage>
</organism>
<dbReference type="AlphaFoldDB" id="A0A9P5UGT7"/>
<protein>
    <recommendedName>
        <fullName evidence="1">F-box domain-containing protein</fullName>
    </recommendedName>
</protein>
<comment type="caution">
    <text evidence="2">The sequence shown here is derived from an EMBL/GenBank/DDBJ whole genome shotgun (WGS) entry which is preliminary data.</text>
</comment>
<evidence type="ECO:0000313" key="2">
    <source>
        <dbReference type="EMBL" id="KAF9078782.1"/>
    </source>
</evidence>
<dbReference type="InterPro" id="IPR036047">
    <property type="entry name" value="F-box-like_dom_sf"/>
</dbReference>
<dbReference type="Gene3D" id="3.80.10.10">
    <property type="entry name" value="Ribonuclease Inhibitor"/>
    <property type="match status" value="1"/>
</dbReference>
<dbReference type="Proteomes" id="UP000772434">
    <property type="component" value="Unassembled WGS sequence"/>
</dbReference>
<name>A0A9P5UGT7_9AGAR</name>
<dbReference type="InterPro" id="IPR032675">
    <property type="entry name" value="LRR_dom_sf"/>
</dbReference>
<dbReference type="EMBL" id="JADNRY010000001">
    <property type="protein sequence ID" value="KAF9078782.1"/>
    <property type="molecule type" value="Genomic_DNA"/>
</dbReference>
<dbReference type="SUPFAM" id="SSF81383">
    <property type="entry name" value="F-box domain"/>
    <property type="match status" value="1"/>
</dbReference>
<evidence type="ECO:0000259" key="1">
    <source>
        <dbReference type="Pfam" id="PF12937"/>
    </source>
</evidence>